<accession>A0A8J5ZSE9</accession>
<comment type="caution">
    <text evidence="1">The sequence shown here is derived from an EMBL/GenBank/DDBJ whole genome shotgun (WGS) entry which is preliminary data.</text>
</comment>
<feature type="non-terminal residue" evidence="1">
    <location>
        <position position="1"/>
    </location>
</feature>
<organism evidence="1 2">
    <name type="scientific">Galemys pyrenaicus</name>
    <name type="common">Iberian desman</name>
    <name type="synonym">Pyrenean desman</name>
    <dbReference type="NCBI Taxonomy" id="202257"/>
    <lineage>
        <taxon>Eukaryota</taxon>
        <taxon>Metazoa</taxon>
        <taxon>Chordata</taxon>
        <taxon>Craniata</taxon>
        <taxon>Vertebrata</taxon>
        <taxon>Euteleostomi</taxon>
        <taxon>Mammalia</taxon>
        <taxon>Eutheria</taxon>
        <taxon>Laurasiatheria</taxon>
        <taxon>Eulipotyphla</taxon>
        <taxon>Talpidae</taxon>
        <taxon>Galemys</taxon>
    </lineage>
</organism>
<sequence length="248" mass="27272">SYSGGGYPPIPCSQNPIPGTNLDFQMEYFCQKFTPRLPLKTQLPYCPGTWASKRCWFAAAPVTAPIGTFTSPIQAASDSRHFRTDSSVSRRGLLVIECSASYHCSSNSLFTVPHGHCHPSPATTGSSLWVVGASWEVLRLRGASSHEHLRKRAGLIPHFRDAEEMGSRPLLGNPSSSLELLALRWQTGLRVRPSGGSLLRTALTCPLKTGLRLSLLVSVITGRNTPLRGLKFFHELKQEMEIRMVENS</sequence>
<proteinExistence type="predicted"/>
<evidence type="ECO:0000313" key="2">
    <source>
        <dbReference type="Proteomes" id="UP000700334"/>
    </source>
</evidence>
<dbReference type="AlphaFoldDB" id="A0A8J5ZSE9"/>
<dbReference type="Proteomes" id="UP000700334">
    <property type="component" value="Unassembled WGS sequence"/>
</dbReference>
<name>A0A8J5ZSE9_GALPY</name>
<keyword evidence="2" id="KW-1185">Reference proteome</keyword>
<dbReference type="EMBL" id="JAGFMF010012177">
    <property type="protein sequence ID" value="KAG8506220.1"/>
    <property type="molecule type" value="Genomic_DNA"/>
</dbReference>
<gene>
    <name evidence="1" type="ORF">J0S82_004250</name>
</gene>
<evidence type="ECO:0000313" key="1">
    <source>
        <dbReference type="EMBL" id="KAG8506220.1"/>
    </source>
</evidence>
<protein>
    <submittedName>
        <fullName evidence="1">Uncharacterized protein</fullName>
    </submittedName>
</protein>
<reference evidence="1" key="1">
    <citation type="journal article" date="2021" name="Evol. Appl.">
        <title>The genome of the Pyrenean desman and the effects of bottlenecks and inbreeding on the genomic landscape of an endangered species.</title>
        <authorList>
            <person name="Escoda L."/>
            <person name="Castresana J."/>
        </authorList>
    </citation>
    <scope>NUCLEOTIDE SEQUENCE</scope>
    <source>
        <strain evidence="1">IBE-C5619</strain>
    </source>
</reference>